<name>A0ABU9EH85_LIMFS</name>
<reference evidence="1 2" key="1">
    <citation type="journal article" date="2024" name="Front. Microbiol.">
        <title>Transcriptomic insights into the dominance of two phototrophs throughout the water column of a tropical hypersaline-alkaline crater lake (Dziani Dzaha, Mayotte).</title>
        <authorList>
            <person name="Duperron S."/>
            <person name="Halary S."/>
            <person name="Bouly J.-P."/>
            <person name="Roussel T."/>
            <person name="Hugoni M."/>
            <person name="Bruto M."/>
            <person name="Oger P."/>
            <person name="Duval C."/>
            <person name="Woo A."/>
            <person name="Jezequiel D."/>
            <person name="Ader M."/>
            <person name="Leboulanger C."/>
            <person name="Agogue H."/>
            <person name="Grossi V."/>
            <person name="Trousselier M."/>
            <person name="Bernard C."/>
        </authorList>
    </citation>
    <scope>NUCLEOTIDE SEQUENCE [LARGE SCALE GENOMIC DNA]</scope>
    <source>
        <strain evidence="1 2">PMC 851.14</strain>
    </source>
</reference>
<sequence>MASRTISQSSGFELGFGNSAKLFWISRAFLAAPLSSPGKETKKSQNSGGIAKFGGGFSLSLRPIKSLKFHGGQRNVWQWWAIAI</sequence>
<accession>A0ABU9EH85</accession>
<proteinExistence type="predicted"/>
<dbReference type="Proteomes" id="UP001387447">
    <property type="component" value="Unassembled WGS sequence"/>
</dbReference>
<evidence type="ECO:0000313" key="2">
    <source>
        <dbReference type="Proteomes" id="UP001387447"/>
    </source>
</evidence>
<gene>
    <name evidence="1" type="ORF">AAEJ74_06150</name>
</gene>
<keyword evidence="2" id="KW-1185">Reference proteome</keyword>
<organism evidence="1 2">
    <name type="scientific">Limnospira fusiformis PMC 851.14</name>
    <dbReference type="NCBI Taxonomy" id="2219512"/>
    <lineage>
        <taxon>Bacteria</taxon>
        <taxon>Bacillati</taxon>
        <taxon>Cyanobacteriota</taxon>
        <taxon>Cyanophyceae</taxon>
        <taxon>Oscillatoriophycideae</taxon>
        <taxon>Oscillatoriales</taxon>
        <taxon>Sirenicapillariaceae</taxon>
        <taxon>Limnospira</taxon>
    </lineage>
</organism>
<evidence type="ECO:0000313" key="1">
    <source>
        <dbReference type="EMBL" id="MEK9511289.1"/>
    </source>
</evidence>
<protein>
    <submittedName>
        <fullName evidence="1">Uncharacterized protein</fullName>
    </submittedName>
</protein>
<dbReference type="EMBL" id="JBBWYZ010000005">
    <property type="protein sequence ID" value="MEK9511289.1"/>
    <property type="molecule type" value="Genomic_DNA"/>
</dbReference>
<comment type="caution">
    <text evidence="1">The sequence shown here is derived from an EMBL/GenBank/DDBJ whole genome shotgun (WGS) entry which is preliminary data.</text>
</comment>